<evidence type="ECO:0000313" key="4">
    <source>
        <dbReference type="Proteomes" id="UP000235672"/>
    </source>
</evidence>
<evidence type="ECO:0000313" key="3">
    <source>
        <dbReference type="EMBL" id="PMD20051.1"/>
    </source>
</evidence>
<evidence type="ECO:0000259" key="2">
    <source>
        <dbReference type="Pfam" id="PF06985"/>
    </source>
</evidence>
<dbReference type="InterPro" id="IPR010730">
    <property type="entry name" value="HET"/>
</dbReference>
<dbReference type="Proteomes" id="UP000235672">
    <property type="component" value="Unassembled WGS sequence"/>
</dbReference>
<evidence type="ECO:0000256" key="1">
    <source>
        <dbReference type="SAM" id="MobiDB-lite"/>
    </source>
</evidence>
<dbReference type="OrthoDB" id="5428863at2759"/>
<dbReference type="STRING" id="1745343.A0A2J6Q193"/>
<dbReference type="Pfam" id="PF06985">
    <property type="entry name" value="HET"/>
    <property type="match status" value="1"/>
</dbReference>
<feature type="domain" description="Heterokaryon incompatibility" evidence="2">
    <location>
        <begin position="212"/>
        <end position="346"/>
    </location>
</feature>
<organism evidence="3 4">
    <name type="scientific">Hyaloscypha hepaticicola</name>
    <dbReference type="NCBI Taxonomy" id="2082293"/>
    <lineage>
        <taxon>Eukaryota</taxon>
        <taxon>Fungi</taxon>
        <taxon>Dikarya</taxon>
        <taxon>Ascomycota</taxon>
        <taxon>Pezizomycotina</taxon>
        <taxon>Leotiomycetes</taxon>
        <taxon>Helotiales</taxon>
        <taxon>Hyaloscyphaceae</taxon>
        <taxon>Hyaloscypha</taxon>
    </lineage>
</organism>
<keyword evidence="4" id="KW-1185">Reference proteome</keyword>
<dbReference type="AlphaFoldDB" id="A0A2J6Q193"/>
<protein>
    <submittedName>
        <fullName evidence="3">HET-domain-containing protein</fullName>
    </submittedName>
</protein>
<gene>
    <name evidence="3" type="ORF">NA56DRAFT_646597</name>
</gene>
<sequence length="692" mass="80014">MMGDETKGSSSLCIEPEPPQTRLGTDSKGFDINDSDLTDGPLCARCASIDFEAALSSEQDVILIESLGLPSDWSISSCTFCKFLACLVPEYMREYLDGYLLRTISSHSARVINNMILLQALPPTKLLELYHKHHNYYRQSFYFVPQNEGFEPIRSLKTSSINFSVLKDWLDLCRTMHTRVCNAQGREPKTVEHFRLIDCHTRQIVTAQNVDYVTLSYVWGPTEECHEFSEQLPTTLPRTIEDAMAVTQKLGLRYIWIDRYCINQKQKGHAYLQMSQMDLIYQNSVVTIVAAAGEDPSYGLPGVSRRERRPQPRARIRSTVFIDSLPKTNSLISNSHWASRGWTYQEAILSRRRLAFTDDQVSFQCTGMHCYEAFQIPWESLHTSDRQSMEDKYLYLSGSGGELFPFGVGTTRNAIFNRISEYSRKSLTYQSDRLNAFLGILRVFETRGTYHCWGTPILPDSFAPGLEPSKQDLNLGFLQGLCWEPLGNFKARLQHFPSWSWTSWSDAVSYDEFPVGLTSVLKVSIELRDGSVLDWIEFQRRYAEITDAMQLSHFIHVWAPTFEIHNLSKENSHNLSKETSPWYSCEIKMNDGWFLRWKFLFYHDESMLSQYQKSFVMASYRESRKFIVFLKHCEDNFERLWGGWIHCENVSLLRPDRKEADGVNLVGSNIIERYGRDWERSIASTWETLRIG</sequence>
<name>A0A2J6Q193_9HELO</name>
<proteinExistence type="predicted"/>
<dbReference type="PANTHER" id="PTHR33112">
    <property type="entry name" value="DOMAIN PROTEIN, PUTATIVE-RELATED"/>
    <property type="match status" value="1"/>
</dbReference>
<dbReference type="PANTHER" id="PTHR33112:SF1">
    <property type="entry name" value="HETEROKARYON INCOMPATIBILITY DOMAIN-CONTAINING PROTEIN"/>
    <property type="match status" value="1"/>
</dbReference>
<dbReference type="EMBL" id="KZ613486">
    <property type="protein sequence ID" value="PMD20051.1"/>
    <property type="molecule type" value="Genomic_DNA"/>
</dbReference>
<feature type="region of interest" description="Disordered" evidence="1">
    <location>
        <begin position="1"/>
        <end position="28"/>
    </location>
</feature>
<accession>A0A2J6Q193</accession>
<reference evidence="3 4" key="1">
    <citation type="submission" date="2016-05" db="EMBL/GenBank/DDBJ databases">
        <title>A degradative enzymes factory behind the ericoid mycorrhizal symbiosis.</title>
        <authorList>
            <consortium name="DOE Joint Genome Institute"/>
            <person name="Martino E."/>
            <person name="Morin E."/>
            <person name="Grelet G."/>
            <person name="Kuo A."/>
            <person name="Kohler A."/>
            <person name="Daghino S."/>
            <person name="Barry K."/>
            <person name="Choi C."/>
            <person name="Cichocki N."/>
            <person name="Clum A."/>
            <person name="Copeland A."/>
            <person name="Hainaut M."/>
            <person name="Haridas S."/>
            <person name="Labutti K."/>
            <person name="Lindquist E."/>
            <person name="Lipzen A."/>
            <person name="Khouja H.-R."/>
            <person name="Murat C."/>
            <person name="Ohm R."/>
            <person name="Olson A."/>
            <person name="Spatafora J."/>
            <person name="Veneault-Fourrey C."/>
            <person name="Henrissat B."/>
            <person name="Grigoriev I."/>
            <person name="Martin F."/>
            <person name="Perotto S."/>
        </authorList>
    </citation>
    <scope>NUCLEOTIDE SEQUENCE [LARGE SCALE GENOMIC DNA]</scope>
    <source>
        <strain evidence="3 4">UAMH 7357</strain>
    </source>
</reference>